<protein>
    <submittedName>
        <fullName evidence="2">Uncharacterized protein</fullName>
    </submittedName>
</protein>
<feature type="compositionally biased region" description="Basic and acidic residues" evidence="1">
    <location>
        <begin position="44"/>
        <end position="53"/>
    </location>
</feature>
<gene>
    <name evidence="2" type="ORF">BFJ63_vAg16394</name>
</gene>
<feature type="region of interest" description="Disordered" evidence="1">
    <location>
        <begin position="1"/>
        <end position="62"/>
    </location>
</feature>
<name>A0A4Q2V6T9_FUSOX</name>
<evidence type="ECO:0000313" key="3">
    <source>
        <dbReference type="Proteomes" id="UP000290540"/>
    </source>
</evidence>
<evidence type="ECO:0000313" key="2">
    <source>
        <dbReference type="EMBL" id="RYC80719.1"/>
    </source>
</evidence>
<sequence>MDSSEEASKKAEGGNISDRQPIKEEQSNESNNEQQIDMAPVLRDATEEEKKTYGLEPFTKAK</sequence>
<evidence type="ECO:0000256" key="1">
    <source>
        <dbReference type="SAM" id="MobiDB-lite"/>
    </source>
</evidence>
<dbReference type="EMBL" id="MQTW01000330">
    <property type="protein sequence ID" value="RYC80719.1"/>
    <property type="molecule type" value="Genomic_DNA"/>
</dbReference>
<proteinExistence type="predicted"/>
<organism evidence="2 3">
    <name type="scientific">Fusarium oxysporum f. sp. narcissi</name>
    <dbReference type="NCBI Taxonomy" id="451672"/>
    <lineage>
        <taxon>Eukaryota</taxon>
        <taxon>Fungi</taxon>
        <taxon>Dikarya</taxon>
        <taxon>Ascomycota</taxon>
        <taxon>Pezizomycotina</taxon>
        <taxon>Sordariomycetes</taxon>
        <taxon>Hypocreomycetidae</taxon>
        <taxon>Hypocreales</taxon>
        <taxon>Nectriaceae</taxon>
        <taxon>Fusarium</taxon>
        <taxon>Fusarium oxysporum species complex</taxon>
    </lineage>
</organism>
<reference evidence="2 3" key="1">
    <citation type="submission" date="2016-12" db="EMBL/GenBank/DDBJ databases">
        <title>Draft genome sequence of Fusarium oxysporum causing rot on Narcissus.</title>
        <authorList>
            <person name="Armitage A.D."/>
            <person name="Taylor A."/>
            <person name="Clarkson J.P."/>
            <person name="Harrison R.J."/>
            <person name="Jackson A.C."/>
        </authorList>
    </citation>
    <scope>NUCLEOTIDE SEQUENCE [LARGE SCALE GENOMIC DNA]</scope>
    <source>
        <strain evidence="2 3">N139</strain>
    </source>
</reference>
<feature type="compositionally biased region" description="Basic and acidic residues" evidence="1">
    <location>
        <begin position="1"/>
        <end position="12"/>
    </location>
</feature>
<accession>A0A4Q2V6T9</accession>
<dbReference type="AlphaFoldDB" id="A0A4Q2V6T9"/>
<comment type="caution">
    <text evidence="2">The sequence shown here is derived from an EMBL/GenBank/DDBJ whole genome shotgun (WGS) entry which is preliminary data.</text>
</comment>
<dbReference type="Proteomes" id="UP000290540">
    <property type="component" value="Unassembled WGS sequence"/>
</dbReference>